<accession>A0A0A1UJV1</accession>
<name>A0A0A1UJV1_9AGAM</name>
<evidence type="ECO:0000313" key="2">
    <source>
        <dbReference type="Proteomes" id="UP000030108"/>
    </source>
</evidence>
<reference evidence="2" key="1">
    <citation type="journal article" date="2014" name="Genome Announc.">
        <title>Draft genome sequence of the plant-pathogenic soil fungus Rhizoctonia solani anastomosis group 3 strain Rhs1AP.</title>
        <authorList>
            <person name="Cubeta M.A."/>
            <person name="Thomas E."/>
            <person name="Dean R.A."/>
            <person name="Jabaji S."/>
            <person name="Neate S.M."/>
            <person name="Tavantzis S."/>
            <person name="Toda T."/>
            <person name="Vilgalys R."/>
            <person name="Bharathan N."/>
            <person name="Fedorova-Abrams N."/>
            <person name="Pakala S.B."/>
            <person name="Pakala S.M."/>
            <person name="Zafar N."/>
            <person name="Joardar V."/>
            <person name="Losada L."/>
            <person name="Nierman W.C."/>
        </authorList>
    </citation>
    <scope>NUCLEOTIDE SEQUENCE [LARGE SCALE GENOMIC DNA]</scope>
    <source>
        <strain evidence="2">AG-3</strain>
    </source>
</reference>
<dbReference type="OrthoDB" id="19311at2759"/>
<sequence length="153" mass="16968">MQLFTLYERGQDLCVLDITATPDSGIVILNPVLHALVGVIRKIGLSTPISPPITTTLLGKATVFTGPSTVSIIRHYVSMSLVTPSTPDYLNNLHQLFHHFYKPDRPLARIELAHVAQALLWGSRFGELWTGRGGLWLDRSERTDEGLRSDYGS</sequence>
<dbReference type="EMBL" id="JATN01000321">
    <property type="protein sequence ID" value="EUC59322.1"/>
    <property type="molecule type" value="Genomic_DNA"/>
</dbReference>
<protein>
    <submittedName>
        <fullName evidence="1">Tuberin, putative</fullName>
    </submittedName>
</protein>
<evidence type="ECO:0000313" key="1">
    <source>
        <dbReference type="EMBL" id="EUC59322.1"/>
    </source>
</evidence>
<comment type="caution">
    <text evidence="1">The sequence shown here is derived from an EMBL/GenBank/DDBJ whole genome shotgun (WGS) entry which is preliminary data.</text>
</comment>
<gene>
    <name evidence="1" type="ORF">RSOL_307460</name>
</gene>
<proteinExistence type="predicted"/>
<dbReference type="Proteomes" id="UP000030108">
    <property type="component" value="Unassembled WGS sequence"/>
</dbReference>
<dbReference type="AlphaFoldDB" id="A0A0A1UJV1"/>
<organism evidence="1 2">
    <name type="scientific">Rhizoctonia solani AG-3 Rhs1AP</name>
    <dbReference type="NCBI Taxonomy" id="1086054"/>
    <lineage>
        <taxon>Eukaryota</taxon>
        <taxon>Fungi</taxon>
        <taxon>Dikarya</taxon>
        <taxon>Basidiomycota</taxon>
        <taxon>Agaricomycotina</taxon>
        <taxon>Agaricomycetes</taxon>
        <taxon>Cantharellales</taxon>
        <taxon>Ceratobasidiaceae</taxon>
        <taxon>Rhizoctonia</taxon>
    </lineage>
</organism>